<dbReference type="EMBL" id="SRYG01000006">
    <property type="protein sequence ID" value="TGY66436.1"/>
    <property type="molecule type" value="Genomic_DNA"/>
</dbReference>
<reference evidence="1" key="1">
    <citation type="submission" date="2019-04" db="EMBL/GenBank/DDBJ databases">
        <title>Microbes associate with the intestines of laboratory mice.</title>
        <authorList>
            <person name="Navarre W."/>
            <person name="Wong E."/>
            <person name="Huang K."/>
            <person name="Tropini C."/>
            <person name="Ng K."/>
            <person name="Yu B."/>
        </authorList>
    </citation>
    <scope>NUCLEOTIDE SEQUENCE</scope>
    <source>
        <strain evidence="1">NM09_H32</strain>
    </source>
</reference>
<keyword evidence="2" id="KW-1185">Reference proteome</keyword>
<gene>
    <name evidence="1" type="ORF">E5336_03845</name>
</gene>
<proteinExistence type="predicted"/>
<protein>
    <submittedName>
        <fullName evidence="1">Aminopeptidase P family protein</fullName>
    </submittedName>
</protein>
<dbReference type="Proteomes" id="UP000308836">
    <property type="component" value="Unassembled WGS sequence"/>
</dbReference>
<sequence length="360" mass="40548">MAKHIENIRKELGRHRADAIYLKSKTMKKYLDTMTGSGCQILIAKEKGYLLLDGRYVEEARQKERDLEIILTENIKEEISRIMKENDWHCLAVENSETSVSAYKDFKEKGLDVILLDEELGQMRIVKDEEEIRRIQEAVDRTDWIFEQVKAKIKAGMTENEVSAWLQYYAIASGAQQMAFDTIVSSGERTALPHGRPTNRKIRPHEPILIDFGIQYNNYQSDMTRMLFIGEPSSEMKKIYHTVLVAQTTALAAIEEGKTGQEIDAVARKIITDAGYGAYFGHGLGHGIGIGDGSELPRLNPKSDTVLKEGMLMSCEPGIYVPGVGGVRIEDDVLIRDGKGVALNRTPKEMCILQEETHEL</sequence>
<accession>A0AC61R7Z5</accession>
<keyword evidence="1" id="KW-0378">Hydrolase</keyword>
<evidence type="ECO:0000313" key="2">
    <source>
        <dbReference type="Proteomes" id="UP000308836"/>
    </source>
</evidence>
<organism evidence="1 2">
    <name type="scientific">Dubosiella muris</name>
    <dbReference type="NCBI Taxonomy" id="3038133"/>
    <lineage>
        <taxon>Bacteria</taxon>
        <taxon>Bacillati</taxon>
        <taxon>Bacillota</taxon>
        <taxon>Erysipelotrichia</taxon>
        <taxon>Erysipelotrichales</taxon>
        <taxon>Erysipelotrichaceae</taxon>
        <taxon>Dubosiella</taxon>
    </lineage>
</organism>
<keyword evidence="1" id="KW-0031">Aminopeptidase</keyword>
<evidence type="ECO:0000313" key="1">
    <source>
        <dbReference type="EMBL" id="TGY66436.1"/>
    </source>
</evidence>
<name>A0AC61R7Z5_9FIRM</name>
<keyword evidence="1" id="KW-0645">Protease</keyword>
<comment type="caution">
    <text evidence="1">The sequence shown here is derived from an EMBL/GenBank/DDBJ whole genome shotgun (WGS) entry which is preliminary data.</text>
</comment>